<dbReference type="EMBL" id="OZ034815">
    <property type="protein sequence ID" value="CAL1367879.1"/>
    <property type="molecule type" value="Genomic_DNA"/>
</dbReference>
<accession>A0AAV2D7C9</accession>
<evidence type="ECO:0000256" key="1">
    <source>
        <dbReference type="SAM" id="MobiDB-lite"/>
    </source>
</evidence>
<gene>
    <name evidence="2" type="ORF">LTRI10_LOCUS11313</name>
</gene>
<proteinExistence type="predicted"/>
<feature type="region of interest" description="Disordered" evidence="1">
    <location>
        <begin position="1"/>
        <end position="92"/>
    </location>
</feature>
<organism evidence="2 3">
    <name type="scientific">Linum trigynum</name>
    <dbReference type="NCBI Taxonomy" id="586398"/>
    <lineage>
        <taxon>Eukaryota</taxon>
        <taxon>Viridiplantae</taxon>
        <taxon>Streptophyta</taxon>
        <taxon>Embryophyta</taxon>
        <taxon>Tracheophyta</taxon>
        <taxon>Spermatophyta</taxon>
        <taxon>Magnoliopsida</taxon>
        <taxon>eudicotyledons</taxon>
        <taxon>Gunneridae</taxon>
        <taxon>Pentapetalae</taxon>
        <taxon>rosids</taxon>
        <taxon>fabids</taxon>
        <taxon>Malpighiales</taxon>
        <taxon>Linaceae</taxon>
        <taxon>Linum</taxon>
    </lineage>
</organism>
<evidence type="ECO:0000313" key="2">
    <source>
        <dbReference type="EMBL" id="CAL1367879.1"/>
    </source>
</evidence>
<keyword evidence="3" id="KW-1185">Reference proteome</keyword>
<sequence>MGGNGGLGPMAIGARVPSAGEGPPGLGFQHFNEGMGSTSNWAGVSGTGAQGGRGNEAQGGRSGGPGENRLVGGRLGWVPQPGLGSTSGLPTRPTGMGLGIFDNSILLILKLLHI</sequence>
<dbReference type="Proteomes" id="UP001497516">
    <property type="component" value="Chromosome 2"/>
</dbReference>
<name>A0AAV2D7C9_9ROSI</name>
<dbReference type="AlphaFoldDB" id="A0AAV2D7C9"/>
<reference evidence="2 3" key="1">
    <citation type="submission" date="2024-04" db="EMBL/GenBank/DDBJ databases">
        <authorList>
            <person name="Fracassetti M."/>
        </authorList>
    </citation>
    <scope>NUCLEOTIDE SEQUENCE [LARGE SCALE GENOMIC DNA]</scope>
</reference>
<feature type="compositionally biased region" description="Gly residues" evidence="1">
    <location>
        <begin position="45"/>
        <end position="54"/>
    </location>
</feature>
<protein>
    <submittedName>
        <fullName evidence="2">Uncharacterized protein</fullName>
    </submittedName>
</protein>
<evidence type="ECO:0000313" key="3">
    <source>
        <dbReference type="Proteomes" id="UP001497516"/>
    </source>
</evidence>